<feature type="domain" description="Photolyase/cryptochrome alpha/beta" evidence="7">
    <location>
        <begin position="4"/>
        <end position="134"/>
    </location>
</feature>
<proteinExistence type="inferred from homology"/>
<comment type="cofactor">
    <cofactor evidence="2">
        <name>FAD</name>
        <dbReference type="ChEBI" id="CHEBI:57692"/>
    </cofactor>
</comment>
<dbReference type="PROSITE" id="PS00394">
    <property type="entry name" value="DNA_PHOTOLYASES_1_1"/>
    <property type="match status" value="1"/>
</dbReference>
<dbReference type="Gene3D" id="1.25.40.80">
    <property type="match status" value="1"/>
</dbReference>
<dbReference type="Gene3D" id="1.10.579.10">
    <property type="entry name" value="DNA Cyclobutane Dipyrimidine Photolyase, subunit A, domain 3"/>
    <property type="match status" value="1"/>
</dbReference>
<dbReference type="PRINTS" id="PR00147">
    <property type="entry name" value="DNAPHOTLYASE"/>
</dbReference>
<dbReference type="Pfam" id="PF00875">
    <property type="entry name" value="DNA_photolyase"/>
    <property type="match status" value="1"/>
</dbReference>
<keyword evidence="8" id="KW-0456">Lyase</keyword>
<dbReference type="SUPFAM" id="SSF52425">
    <property type="entry name" value="Cryptochrome/photolyase, N-terminal domain"/>
    <property type="match status" value="1"/>
</dbReference>
<organism evidence="8 9">
    <name type="scientific">Gelatiniphilus marinus</name>
    <dbReference type="NCBI Taxonomy" id="1759464"/>
    <lineage>
        <taxon>Bacteria</taxon>
        <taxon>Pseudomonadati</taxon>
        <taxon>Bacteroidota</taxon>
        <taxon>Flavobacteriia</taxon>
        <taxon>Flavobacteriales</taxon>
        <taxon>Flavobacteriaceae</taxon>
        <taxon>Gelatiniphilus</taxon>
    </lineage>
</organism>
<reference evidence="9" key="1">
    <citation type="journal article" date="2019" name="Int. J. Syst. Evol. Microbiol.">
        <title>The Global Catalogue of Microorganisms (GCM) 10K type strain sequencing project: providing services to taxonomists for standard genome sequencing and annotation.</title>
        <authorList>
            <consortium name="The Broad Institute Genomics Platform"/>
            <consortium name="The Broad Institute Genome Sequencing Center for Infectious Disease"/>
            <person name="Wu L."/>
            <person name="Ma J."/>
        </authorList>
    </citation>
    <scope>NUCLEOTIDE SEQUENCE [LARGE SCALE GENOMIC DNA]</scope>
    <source>
        <strain evidence="9">KCTC 42903</strain>
    </source>
</reference>
<name>A0ABW5JP92_9FLAO</name>
<dbReference type="InterPro" id="IPR006050">
    <property type="entry name" value="DNA_photolyase_N"/>
</dbReference>
<dbReference type="PROSITE" id="PS51645">
    <property type="entry name" value="PHR_CRY_ALPHA_BETA"/>
    <property type="match status" value="1"/>
</dbReference>
<dbReference type="InterPro" id="IPR036155">
    <property type="entry name" value="Crypto/Photolyase_N_sf"/>
</dbReference>
<dbReference type="Gene3D" id="3.40.50.620">
    <property type="entry name" value="HUPs"/>
    <property type="match status" value="1"/>
</dbReference>
<evidence type="ECO:0000313" key="9">
    <source>
        <dbReference type="Proteomes" id="UP001597441"/>
    </source>
</evidence>
<protein>
    <submittedName>
        <fullName evidence="8">Cryptochrome/photolyase family protein</fullName>
        <ecNumber evidence="8">4.1.99.3</ecNumber>
    </submittedName>
</protein>
<evidence type="ECO:0000256" key="6">
    <source>
        <dbReference type="RuleBase" id="RU004182"/>
    </source>
</evidence>
<dbReference type="InterPro" id="IPR014729">
    <property type="entry name" value="Rossmann-like_a/b/a_fold"/>
</dbReference>
<keyword evidence="4 6" id="KW-0274">FAD</keyword>
<dbReference type="EC" id="4.1.99.3" evidence="8"/>
<evidence type="ECO:0000256" key="1">
    <source>
        <dbReference type="ARBA" id="ARBA00001932"/>
    </source>
</evidence>
<dbReference type="InterPro" id="IPR005101">
    <property type="entry name" value="Cryptochr/Photolyase_FAD-bd"/>
</dbReference>
<comment type="cofactor">
    <cofactor evidence="1">
        <name>(6R)-5,10-methylene-5,6,7,8-tetrahydrofolate</name>
        <dbReference type="ChEBI" id="CHEBI:15636"/>
    </cofactor>
</comment>
<keyword evidence="9" id="KW-1185">Reference proteome</keyword>
<dbReference type="InterPro" id="IPR002081">
    <property type="entry name" value="Cryptochrome/DNA_photolyase_1"/>
</dbReference>
<evidence type="ECO:0000256" key="2">
    <source>
        <dbReference type="ARBA" id="ARBA00001974"/>
    </source>
</evidence>
<keyword evidence="3 6" id="KW-0285">Flavoprotein</keyword>
<keyword evidence="5 6" id="KW-0157">Chromophore</keyword>
<dbReference type="EMBL" id="JBHULK010000001">
    <property type="protein sequence ID" value="MFD2533872.1"/>
    <property type="molecule type" value="Genomic_DNA"/>
</dbReference>
<dbReference type="InterPro" id="IPR018394">
    <property type="entry name" value="DNA_photolyase_1_CS_C"/>
</dbReference>
<accession>A0ABW5JP92</accession>
<dbReference type="Proteomes" id="UP001597441">
    <property type="component" value="Unassembled WGS sequence"/>
</dbReference>
<comment type="similarity">
    <text evidence="6">Belongs to the DNA photolyase family.</text>
</comment>
<dbReference type="Pfam" id="PF03441">
    <property type="entry name" value="FAD_binding_7"/>
    <property type="match status" value="1"/>
</dbReference>
<dbReference type="RefSeq" id="WP_388013315.1">
    <property type="nucleotide sequence ID" value="NZ_JBHUDT010000001.1"/>
</dbReference>
<dbReference type="PANTHER" id="PTHR11455:SF9">
    <property type="entry name" value="CRYPTOCHROME CIRCADIAN CLOCK 5 ISOFORM X1"/>
    <property type="match status" value="1"/>
</dbReference>
<evidence type="ECO:0000259" key="7">
    <source>
        <dbReference type="PROSITE" id="PS51645"/>
    </source>
</evidence>
<evidence type="ECO:0000256" key="3">
    <source>
        <dbReference type="ARBA" id="ARBA00022630"/>
    </source>
</evidence>
<dbReference type="InterPro" id="IPR036134">
    <property type="entry name" value="Crypto/Photolyase_FAD-like_sf"/>
</dbReference>
<sequence>MKQPINIFWFRRDLRLEDNHALFEALKGKHKVLPLFIFDSEILEKLPKLDARVTFIHHTLQNINTKLNNKYKSGIALFYGKPIYIYKQLIKDYNIETVYTNHDYEPYAKTRDKEIKTFLNENNIDLKTYKDQVIFEKDDVVKSDGTPYLVYTPYMKRWKETFKNIEFKSFDSEALLDNLVSKETYPNLSLLDMGFQESNQQIKPYQVTPKLIQTYEATRNFPAKDSTSQLGPHLRFGTVSIRNMVKKAMAETNAVFLQELIWREFFMQILWHFPQTQTQSFKPKYDRIVWRNNEAEFKAWCQGKTGYPLVDAGMRQLNKTGFMHNRVRMLVGSFLCKHLLIDWRWGEAYFAEKLHDYDMASNIGNWQWVAGCGVDAAPYFRIFNPTTQIQKFDKNLEYIKTWVPDFQELTYPQPIVEHKMARERCLEVYKSALS</sequence>
<dbReference type="PANTHER" id="PTHR11455">
    <property type="entry name" value="CRYPTOCHROME"/>
    <property type="match status" value="1"/>
</dbReference>
<comment type="caution">
    <text evidence="8">The sequence shown here is derived from an EMBL/GenBank/DDBJ whole genome shotgun (WGS) entry which is preliminary data.</text>
</comment>
<evidence type="ECO:0000256" key="5">
    <source>
        <dbReference type="ARBA" id="ARBA00022991"/>
    </source>
</evidence>
<dbReference type="SUPFAM" id="SSF48173">
    <property type="entry name" value="Cryptochrome/photolyase FAD-binding domain"/>
    <property type="match status" value="1"/>
</dbReference>
<evidence type="ECO:0000313" key="8">
    <source>
        <dbReference type="EMBL" id="MFD2533872.1"/>
    </source>
</evidence>
<gene>
    <name evidence="8" type="ORF">ACFSQS_02055</name>
</gene>
<dbReference type="GO" id="GO:0003904">
    <property type="term" value="F:deoxyribodipyrimidine photo-lyase activity"/>
    <property type="evidence" value="ECO:0007669"/>
    <property type="project" value="UniProtKB-EC"/>
</dbReference>
<evidence type="ECO:0000256" key="4">
    <source>
        <dbReference type="ARBA" id="ARBA00022827"/>
    </source>
</evidence>